<reference evidence="1" key="1">
    <citation type="submission" date="2014-09" db="EMBL/GenBank/DDBJ databases">
        <authorList>
            <person name="Magalhaes I.L.F."/>
            <person name="Oliveira U."/>
            <person name="Santos F.R."/>
            <person name="Vidigal T.H.D.A."/>
            <person name="Brescovit A.D."/>
            <person name="Santos A.J."/>
        </authorList>
    </citation>
    <scope>NUCLEOTIDE SEQUENCE</scope>
    <source>
        <tissue evidence="1">Shoot tissue taken approximately 20 cm above the soil surface</tissue>
    </source>
</reference>
<accession>A0A0A8ZRC2</accession>
<dbReference type="AlphaFoldDB" id="A0A0A8ZRC2"/>
<evidence type="ECO:0000313" key="1">
    <source>
        <dbReference type="EMBL" id="JAD41341.1"/>
    </source>
</evidence>
<name>A0A0A8ZRC2_ARUDO</name>
<sequence length="25" mass="2842">MIRSIKSMNFLDPELCQTGPMLGLF</sequence>
<dbReference type="EMBL" id="GBRH01256554">
    <property type="protein sequence ID" value="JAD41341.1"/>
    <property type="molecule type" value="Transcribed_RNA"/>
</dbReference>
<protein>
    <submittedName>
        <fullName evidence="1">Uncharacterized protein</fullName>
    </submittedName>
</protein>
<reference evidence="1" key="2">
    <citation type="journal article" date="2015" name="Data Brief">
        <title>Shoot transcriptome of the giant reed, Arundo donax.</title>
        <authorList>
            <person name="Barrero R.A."/>
            <person name="Guerrero F.D."/>
            <person name="Moolhuijzen P."/>
            <person name="Goolsby J.A."/>
            <person name="Tidwell J."/>
            <person name="Bellgard S.E."/>
            <person name="Bellgard M.I."/>
        </authorList>
    </citation>
    <scope>NUCLEOTIDE SEQUENCE</scope>
    <source>
        <tissue evidence="1">Shoot tissue taken approximately 20 cm above the soil surface</tissue>
    </source>
</reference>
<organism evidence="1">
    <name type="scientific">Arundo donax</name>
    <name type="common">Giant reed</name>
    <name type="synonym">Donax arundinaceus</name>
    <dbReference type="NCBI Taxonomy" id="35708"/>
    <lineage>
        <taxon>Eukaryota</taxon>
        <taxon>Viridiplantae</taxon>
        <taxon>Streptophyta</taxon>
        <taxon>Embryophyta</taxon>
        <taxon>Tracheophyta</taxon>
        <taxon>Spermatophyta</taxon>
        <taxon>Magnoliopsida</taxon>
        <taxon>Liliopsida</taxon>
        <taxon>Poales</taxon>
        <taxon>Poaceae</taxon>
        <taxon>PACMAD clade</taxon>
        <taxon>Arundinoideae</taxon>
        <taxon>Arundineae</taxon>
        <taxon>Arundo</taxon>
    </lineage>
</organism>
<proteinExistence type="predicted"/>